<protein>
    <submittedName>
        <fullName evidence="1">Uncharacterized protein</fullName>
    </submittedName>
</protein>
<sequence length="102" mass="11969">MLCQWASWPYGQWASWPYGQWATWPYAKRDIVFRAMRSAHGAENVNTWMRELGHPHRDDKPLHGEGLSHVAGSLRRKDFGLYWRSSARWSNQADDARDSVRP</sequence>
<dbReference type="KEGG" id="mkn:MKAN_03710"/>
<gene>
    <name evidence="1" type="ORF">MKAN_03710</name>
</gene>
<evidence type="ECO:0000313" key="1">
    <source>
        <dbReference type="EMBL" id="AGZ53983.1"/>
    </source>
</evidence>
<evidence type="ECO:0000313" key="2">
    <source>
        <dbReference type="Proteomes" id="UP000017786"/>
    </source>
</evidence>
<reference evidence="1 2" key="1">
    <citation type="submission" date="2013-10" db="EMBL/GenBank/DDBJ databases">
        <title>Genome sequence of Mycobacterium kansasii.</title>
        <authorList>
            <consortium name="McGill University Mycobacterium genome consortium"/>
            <person name="Veyrier F.J."/>
            <person name="Behr M.A."/>
        </authorList>
    </citation>
    <scope>NUCLEOTIDE SEQUENCE [LARGE SCALE GENOMIC DNA]</scope>
    <source>
        <strain evidence="1 2">ATCC 12478</strain>
    </source>
</reference>
<dbReference type="AlphaFoldDB" id="U5WXK5"/>
<dbReference type="EMBL" id="CP006835">
    <property type="protein sequence ID" value="AGZ53983.1"/>
    <property type="molecule type" value="Genomic_DNA"/>
</dbReference>
<proteinExistence type="predicted"/>
<dbReference type="HOGENOM" id="CLU_2274226_0_0_11"/>
<accession>U5WXK5</accession>
<name>U5WXK5_MYCKA</name>
<organism evidence="1 2">
    <name type="scientific">Mycobacterium kansasii ATCC 12478</name>
    <dbReference type="NCBI Taxonomy" id="557599"/>
    <lineage>
        <taxon>Bacteria</taxon>
        <taxon>Bacillati</taxon>
        <taxon>Actinomycetota</taxon>
        <taxon>Actinomycetes</taxon>
        <taxon>Mycobacteriales</taxon>
        <taxon>Mycobacteriaceae</taxon>
        <taxon>Mycobacterium</taxon>
    </lineage>
</organism>
<dbReference type="Proteomes" id="UP000017786">
    <property type="component" value="Chromosome"/>
</dbReference>